<protein>
    <submittedName>
        <fullName evidence="2">Uncharacterized protein</fullName>
    </submittedName>
</protein>
<evidence type="ECO:0000256" key="1">
    <source>
        <dbReference type="SAM" id="Phobius"/>
    </source>
</evidence>
<evidence type="ECO:0000313" key="3">
    <source>
        <dbReference type="Proteomes" id="UP000055702"/>
    </source>
</evidence>
<sequence length="288" mass="32366">MKKISRNKGQALVESVIGFSFVIVPIMLLFPFLSKMTGVQHRVQESSHYTAWERTVWKESQPSRLPSSGGVYLAKQTELELAKYLPWRFYQKNSQKINSEIDEGWDWEDKVHPLLKHQVSVNNVAKTVLASGQETPENNDEFDRFSREVRGGEVPGTLAGLVGNALSVLSVADFSLEQNQFYQAKVMTKLEHNYIKPFDELELEFSSNSALLASGWNAAGSSHMKNRIERLVLTNFMDNSVIRTAQDLVSVVPFAKELNSDSLKLGHVDPNILPNNRLCTYGTENCGG</sequence>
<proteinExistence type="predicted"/>
<keyword evidence="1" id="KW-0812">Transmembrane</keyword>
<reference evidence="2 3" key="1">
    <citation type="submission" date="2016-01" db="EMBL/GenBank/DDBJ databases">
        <title>Draft genome of the antarctic isolate Shewanella frigidimarina Ag06-30.</title>
        <authorList>
            <person name="Parmeciano Di Noto G."/>
            <person name="Vazquez S."/>
            <person name="Mac Cormack W."/>
            <person name="Iriarte A."/>
            <person name="Quiroga C."/>
        </authorList>
    </citation>
    <scope>NUCLEOTIDE SEQUENCE [LARGE SCALE GENOMIC DNA]</scope>
    <source>
        <strain evidence="2 3">Ag06-30</strain>
    </source>
</reference>
<comment type="caution">
    <text evidence="2">The sequence shown here is derived from an EMBL/GenBank/DDBJ whole genome shotgun (WGS) entry which is preliminary data.</text>
</comment>
<organism evidence="2">
    <name type="scientific">Shewanella frigidimarina</name>
    <dbReference type="NCBI Taxonomy" id="56812"/>
    <lineage>
        <taxon>Bacteria</taxon>
        <taxon>Pseudomonadati</taxon>
        <taxon>Pseudomonadota</taxon>
        <taxon>Gammaproteobacteria</taxon>
        <taxon>Alteromonadales</taxon>
        <taxon>Shewanellaceae</taxon>
        <taxon>Shewanella</taxon>
    </lineage>
</organism>
<gene>
    <name evidence="2" type="ORF">AWJ07_17445</name>
</gene>
<keyword evidence="1" id="KW-0472">Membrane</keyword>
<dbReference type="EMBL" id="LRDC01000022">
    <property type="protein sequence ID" value="KVX01523.1"/>
    <property type="molecule type" value="Genomic_DNA"/>
</dbReference>
<name>A0A125BEE3_SHEFR</name>
<accession>A0A125BEE3</accession>
<evidence type="ECO:0000313" key="2">
    <source>
        <dbReference type="EMBL" id="KVX01523.1"/>
    </source>
</evidence>
<feature type="transmembrane region" description="Helical" evidence="1">
    <location>
        <begin position="12"/>
        <end position="33"/>
    </location>
</feature>
<dbReference type="AlphaFoldDB" id="A0A125BEE3"/>
<keyword evidence="1" id="KW-1133">Transmembrane helix</keyword>
<dbReference type="Proteomes" id="UP000055702">
    <property type="component" value="Unassembled WGS sequence"/>
</dbReference>
<dbReference type="RefSeq" id="WP_059746182.1">
    <property type="nucleotide sequence ID" value="NZ_JBOZOX010000005.1"/>
</dbReference>